<name>A0ABR2VKX3_9FUNG</name>
<sequence>MHSTTNNNHSINVNDKTKIGVSGELLSPKSGTQQEKTIRRKEHLLEVSQALQEGRLPTTNQINRGLNKLTENNNFHSIASNMSPEGKRMMVNAERLLESTQVLLSEKNNNDQLQNILYHSGQAGQIIKNGEDIEEAKGQLVEAGGEAKNIVVDGAENISRIAWMFVTSS</sequence>
<comment type="caution">
    <text evidence="3">The sequence shown here is derived from an EMBL/GenBank/DDBJ whole genome shotgun (WGS) entry which is preliminary data.</text>
</comment>
<dbReference type="Proteomes" id="UP001479436">
    <property type="component" value="Unassembled WGS sequence"/>
</dbReference>
<feature type="region of interest" description="Disordered" evidence="1">
    <location>
        <begin position="1"/>
        <end position="36"/>
    </location>
</feature>
<dbReference type="PANTHER" id="PTHR31138:SF1">
    <property type="entry name" value="PDZ DOMAIN-CONTAINING PROTEIN"/>
    <property type="match status" value="1"/>
</dbReference>
<dbReference type="InterPro" id="IPR045967">
    <property type="entry name" value="HAM1-like_N"/>
</dbReference>
<feature type="compositionally biased region" description="Polar residues" evidence="1">
    <location>
        <begin position="1"/>
        <end position="14"/>
    </location>
</feature>
<evidence type="ECO:0000256" key="1">
    <source>
        <dbReference type="SAM" id="MobiDB-lite"/>
    </source>
</evidence>
<dbReference type="PANTHER" id="PTHR31138">
    <property type="entry name" value="CHROMOSOME 19, WHOLE GENOME SHOTGUN SEQUENCE"/>
    <property type="match status" value="1"/>
</dbReference>
<accession>A0ABR2VKX3</accession>
<evidence type="ECO:0000313" key="3">
    <source>
        <dbReference type="EMBL" id="KAK9670937.1"/>
    </source>
</evidence>
<keyword evidence="4" id="KW-1185">Reference proteome</keyword>
<feature type="domain" description="HAM1-like N-terminal" evidence="2">
    <location>
        <begin position="25"/>
        <end position="125"/>
    </location>
</feature>
<protein>
    <recommendedName>
        <fullName evidence="2">HAM1-like N-terminal domain-containing protein</fullName>
    </recommendedName>
</protein>
<gene>
    <name evidence="3" type="ORF">K7432_017226</name>
</gene>
<dbReference type="Pfam" id="PF19343">
    <property type="entry name" value="HAM1_N"/>
    <property type="match status" value="1"/>
</dbReference>
<proteinExistence type="predicted"/>
<dbReference type="EMBL" id="JASJQH010010365">
    <property type="protein sequence ID" value="KAK9670937.1"/>
    <property type="molecule type" value="Genomic_DNA"/>
</dbReference>
<evidence type="ECO:0000313" key="4">
    <source>
        <dbReference type="Proteomes" id="UP001479436"/>
    </source>
</evidence>
<reference evidence="3 4" key="1">
    <citation type="submission" date="2023-04" db="EMBL/GenBank/DDBJ databases">
        <title>Genome of Basidiobolus ranarum AG-B5.</title>
        <authorList>
            <person name="Stajich J.E."/>
            <person name="Carter-House D."/>
            <person name="Gryganskyi A."/>
        </authorList>
    </citation>
    <scope>NUCLEOTIDE SEQUENCE [LARGE SCALE GENOMIC DNA]</scope>
    <source>
        <strain evidence="3 4">AG-B5</strain>
    </source>
</reference>
<evidence type="ECO:0000259" key="2">
    <source>
        <dbReference type="Pfam" id="PF19343"/>
    </source>
</evidence>
<organism evidence="3 4">
    <name type="scientific">Basidiobolus ranarum</name>
    <dbReference type="NCBI Taxonomy" id="34480"/>
    <lineage>
        <taxon>Eukaryota</taxon>
        <taxon>Fungi</taxon>
        <taxon>Fungi incertae sedis</taxon>
        <taxon>Zoopagomycota</taxon>
        <taxon>Entomophthoromycotina</taxon>
        <taxon>Basidiobolomycetes</taxon>
        <taxon>Basidiobolales</taxon>
        <taxon>Basidiobolaceae</taxon>
        <taxon>Basidiobolus</taxon>
    </lineage>
</organism>